<dbReference type="Proteomes" id="UP000814033">
    <property type="component" value="Unassembled WGS sequence"/>
</dbReference>
<comment type="caution">
    <text evidence="1">The sequence shown here is derived from an EMBL/GenBank/DDBJ whole genome shotgun (WGS) entry which is preliminary data.</text>
</comment>
<accession>A0ACB8R1K9</accession>
<evidence type="ECO:0000313" key="1">
    <source>
        <dbReference type="EMBL" id="KAI0037762.1"/>
    </source>
</evidence>
<sequence>MTSKLSIEAGTASIGAVEAKIHKVVDAMWRVRTTAMTRHMLWEAAPRLFQLLAKLEPEFRPLESRRAVTQSESYLGHHARTSNAVAHSTRRHPTMHALSQLMPDDREQHLPRLSQHVGIPSDIPIVEIVVSARAPRLSDISATSEYPHSRVIVLRSLSSPMLAWRAMVVLEELGWGGLGIRMGA</sequence>
<reference evidence="1" key="1">
    <citation type="submission" date="2021-02" db="EMBL/GenBank/DDBJ databases">
        <authorList>
            <consortium name="DOE Joint Genome Institute"/>
            <person name="Ahrendt S."/>
            <person name="Looney B.P."/>
            <person name="Miyauchi S."/>
            <person name="Morin E."/>
            <person name="Drula E."/>
            <person name="Courty P.E."/>
            <person name="Chicoki N."/>
            <person name="Fauchery L."/>
            <person name="Kohler A."/>
            <person name="Kuo A."/>
            <person name="Labutti K."/>
            <person name="Pangilinan J."/>
            <person name="Lipzen A."/>
            <person name="Riley R."/>
            <person name="Andreopoulos W."/>
            <person name="He G."/>
            <person name="Johnson J."/>
            <person name="Barry K.W."/>
            <person name="Grigoriev I.V."/>
            <person name="Nagy L."/>
            <person name="Hibbett D."/>
            <person name="Henrissat B."/>
            <person name="Matheny P.B."/>
            <person name="Labbe J."/>
            <person name="Martin F."/>
        </authorList>
    </citation>
    <scope>NUCLEOTIDE SEQUENCE</scope>
    <source>
        <strain evidence="1">FP105234-sp</strain>
    </source>
</reference>
<name>A0ACB8R1K9_9AGAM</name>
<reference evidence="1" key="2">
    <citation type="journal article" date="2022" name="New Phytol.">
        <title>Evolutionary transition to the ectomycorrhizal habit in the genomes of a hyperdiverse lineage of mushroom-forming fungi.</title>
        <authorList>
            <person name="Looney B."/>
            <person name="Miyauchi S."/>
            <person name="Morin E."/>
            <person name="Drula E."/>
            <person name="Courty P.E."/>
            <person name="Kohler A."/>
            <person name="Kuo A."/>
            <person name="LaButti K."/>
            <person name="Pangilinan J."/>
            <person name="Lipzen A."/>
            <person name="Riley R."/>
            <person name="Andreopoulos W."/>
            <person name="He G."/>
            <person name="Johnson J."/>
            <person name="Nolan M."/>
            <person name="Tritt A."/>
            <person name="Barry K.W."/>
            <person name="Grigoriev I.V."/>
            <person name="Nagy L.G."/>
            <person name="Hibbett D."/>
            <person name="Henrissat B."/>
            <person name="Matheny P.B."/>
            <person name="Labbe J."/>
            <person name="Martin F.M."/>
        </authorList>
    </citation>
    <scope>NUCLEOTIDE SEQUENCE</scope>
    <source>
        <strain evidence="1">FP105234-sp</strain>
    </source>
</reference>
<evidence type="ECO:0000313" key="2">
    <source>
        <dbReference type="Proteomes" id="UP000814033"/>
    </source>
</evidence>
<organism evidence="1 2">
    <name type="scientific">Auriscalpium vulgare</name>
    <dbReference type="NCBI Taxonomy" id="40419"/>
    <lineage>
        <taxon>Eukaryota</taxon>
        <taxon>Fungi</taxon>
        <taxon>Dikarya</taxon>
        <taxon>Basidiomycota</taxon>
        <taxon>Agaricomycotina</taxon>
        <taxon>Agaricomycetes</taxon>
        <taxon>Russulales</taxon>
        <taxon>Auriscalpiaceae</taxon>
        <taxon>Auriscalpium</taxon>
    </lineage>
</organism>
<proteinExistence type="predicted"/>
<gene>
    <name evidence="1" type="ORF">FA95DRAFT_1669510</name>
</gene>
<keyword evidence="2" id="KW-1185">Reference proteome</keyword>
<dbReference type="EMBL" id="MU276728">
    <property type="protein sequence ID" value="KAI0037762.1"/>
    <property type="molecule type" value="Genomic_DNA"/>
</dbReference>
<protein>
    <submittedName>
        <fullName evidence="1">Uncharacterized protein</fullName>
    </submittedName>
</protein>